<feature type="compositionally biased region" description="Basic and acidic residues" evidence="1">
    <location>
        <begin position="1198"/>
        <end position="1215"/>
    </location>
</feature>
<feature type="region of interest" description="Disordered" evidence="1">
    <location>
        <begin position="1143"/>
        <end position="1172"/>
    </location>
</feature>
<proteinExistence type="predicted"/>
<dbReference type="AlphaFoldDB" id="A8P1K9"/>
<dbReference type="InterPro" id="IPR041078">
    <property type="entry name" value="Plavaka"/>
</dbReference>
<sequence>MPICEGCMSVWPADDAGWAGHKRQCKARRAVKAQQLEQFREQLLMENIQESDDKRGADTQSPPPFPPPLKRMNTSGVPVASGSGPAPNSNEGNRKPVYDLSDMDLDEILGFRLPIPDEPPHIHIDEVPSRPESPIMDTESDAPFTTVRDQFGLHRVYPFGAPTYIPPSDRRSTVQPTSTLKAGAQIDFTDCPVNQSVRLFLNWFWKPGSRSKSQADANSLVTDVLLHPHFKIEELSKFRGVGRETELLDEFLSDPNLALPAAEGWNQTSVHLPVPSTRSKARTEAEAPKYEVKGVYYRPLMRVIRSALSEEAAKEFHLFPYREYWTPSSAPESQPVATQRSIDELYTADSFLREYGTIRRKVREMGDQREVVVLGLMFWSDATHLAQFGTASLWPIYTYIGNLSKYTRSKPSSKSAYHTAYIPKISDRIFHWFRETFGVNLSPAHQAFLKKELVHAVWALLMDPEFMYAYVHGFEWEFWDKVIRLVFPRIFTHSSDYPERLIIACLRYFARCPCPRCLMEKEDIYRLGTTWDRNFRRDNVRVDSKDVQTRIKAARSLVFSGSALGNEEVENEIRDTSLTLTRSTHSIKLGEHGFNVYNMLVPDPLHDFDVGVFKSVFSQLVRILNARGRKYPTMMNERFREIPPCKTIRRFANNVSEMKRLAGRDFEDILQCAIPALENLFEEEHNTLIRKLLFELATWQALAKLRRHTESTLSELDTSTTRLGTLLRKFVRDTEAYETRDLPSEVASKSRAKAARVRRQMEAGEGVAAEEADGEGPMRRSLSLLTAKLHSLGHYVEVIKKFGSSDGWTTRIGETEHKHSKGWYSRAQKGDGRFVGGIAAQEQRERVFQHLDTGTGTGAEKSQDTLEPMGPDEQVKMSHDKEEPRLLSRWLAQHKNDPAFEGFYEKLITHVYHRLHGSDYTDDEHELTAGERQMVIIEKDMIYAHKTVRIAYTRYDTRREIDTINPSSQADIMMLSHDDRATIHPYWYARVVSIFHVCAYLENPQDPAPPVAKDIEILWIRWFGFDYGHRWGWKVKNLPRVGFIDASVDRSSAFGFISPYDVIRAVHLSPCFESEQGVNGLGPSVVRRPEDHHLDWNYLYVNLFSDCDMFMRFRGGGIGHEYVRQATNVFLKDRDVLDKRRVAAAQEDSEEDAEEDTESDEDEPELGETVEDIESFMARILDDWDEYMEQEFLEMFGDELKGREDDQEGRVHWQEDGEYQDDDDDL</sequence>
<feature type="region of interest" description="Disordered" evidence="1">
    <location>
        <begin position="51"/>
        <end position="96"/>
    </location>
</feature>
<keyword evidence="3" id="KW-1185">Reference proteome</keyword>
<reference evidence="2 3" key="1">
    <citation type="journal article" date="2010" name="Proc. Natl. Acad. Sci. U.S.A.">
        <title>Insights into evolution of multicellular fungi from the assembled chromosomes of the mushroom Coprinopsis cinerea (Coprinus cinereus).</title>
        <authorList>
            <person name="Stajich J.E."/>
            <person name="Wilke S.K."/>
            <person name="Ahren D."/>
            <person name="Au C.H."/>
            <person name="Birren B.W."/>
            <person name="Borodovsky M."/>
            <person name="Burns C."/>
            <person name="Canback B."/>
            <person name="Casselton L.A."/>
            <person name="Cheng C.K."/>
            <person name="Deng J."/>
            <person name="Dietrich F.S."/>
            <person name="Fargo D.C."/>
            <person name="Farman M.L."/>
            <person name="Gathman A.C."/>
            <person name="Goldberg J."/>
            <person name="Guigo R."/>
            <person name="Hoegger P.J."/>
            <person name="Hooker J.B."/>
            <person name="Huggins A."/>
            <person name="James T.Y."/>
            <person name="Kamada T."/>
            <person name="Kilaru S."/>
            <person name="Kodira C."/>
            <person name="Kues U."/>
            <person name="Kupfer D."/>
            <person name="Kwan H.S."/>
            <person name="Lomsadze A."/>
            <person name="Li W."/>
            <person name="Lilly W.W."/>
            <person name="Ma L.J."/>
            <person name="Mackey A.J."/>
            <person name="Manning G."/>
            <person name="Martin F."/>
            <person name="Muraguchi H."/>
            <person name="Natvig D.O."/>
            <person name="Palmerini H."/>
            <person name="Ramesh M.A."/>
            <person name="Rehmeyer C.J."/>
            <person name="Roe B.A."/>
            <person name="Shenoy N."/>
            <person name="Stanke M."/>
            <person name="Ter-Hovhannisyan V."/>
            <person name="Tunlid A."/>
            <person name="Velagapudi R."/>
            <person name="Vision T.J."/>
            <person name="Zeng Q."/>
            <person name="Zolan M.E."/>
            <person name="Pukkila P.J."/>
        </authorList>
    </citation>
    <scope>NUCLEOTIDE SEQUENCE [LARGE SCALE GENOMIC DNA]</scope>
    <source>
        <strain evidence="3">Okayama-7 / 130 / ATCC MYA-4618 / FGSC 9003</strain>
    </source>
</reference>
<organism evidence="2 3">
    <name type="scientific">Coprinopsis cinerea (strain Okayama-7 / 130 / ATCC MYA-4618 / FGSC 9003)</name>
    <name type="common">Inky cap fungus</name>
    <name type="synonym">Hormographiella aspergillata</name>
    <dbReference type="NCBI Taxonomy" id="240176"/>
    <lineage>
        <taxon>Eukaryota</taxon>
        <taxon>Fungi</taxon>
        <taxon>Dikarya</taxon>
        <taxon>Basidiomycota</taxon>
        <taxon>Agaricomycotina</taxon>
        <taxon>Agaricomycetes</taxon>
        <taxon>Agaricomycetidae</taxon>
        <taxon>Agaricales</taxon>
        <taxon>Agaricineae</taxon>
        <taxon>Psathyrellaceae</taxon>
        <taxon>Coprinopsis</taxon>
    </lineage>
</organism>
<evidence type="ECO:0000313" key="3">
    <source>
        <dbReference type="Proteomes" id="UP000001861"/>
    </source>
</evidence>
<dbReference type="VEuPathDB" id="FungiDB:CC1G_05602"/>
<dbReference type="EMBL" id="AACS02000013">
    <property type="protein sequence ID" value="EAU83698.2"/>
    <property type="molecule type" value="Genomic_DNA"/>
</dbReference>
<dbReference type="Pfam" id="PF18759">
    <property type="entry name" value="Plavaka"/>
    <property type="match status" value="1"/>
</dbReference>
<evidence type="ECO:0000313" key="2">
    <source>
        <dbReference type="EMBL" id="EAU83698.2"/>
    </source>
</evidence>
<accession>A8P1K9</accession>
<dbReference type="GeneID" id="6014690"/>
<feature type="region of interest" description="Disordered" evidence="1">
    <location>
        <begin position="1198"/>
        <end position="1226"/>
    </location>
</feature>
<dbReference type="OrthoDB" id="2687259at2759"/>
<feature type="region of interest" description="Disordered" evidence="1">
    <location>
        <begin position="851"/>
        <end position="876"/>
    </location>
</feature>
<evidence type="ECO:0000256" key="1">
    <source>
        <dbReference type="SAM" id="MobiDB-lite"/>
    </source>
</evidence>
<dbReference type="Proteomes" id="UP000001861">
    <property type="component" value="Unassembled WGS sequence"/>
</dbReference>
<comment type="caution">
    <text evidence="2">The sequence shown here is derived from an EMBL/GenBank/DDBJ whole genome shotgun (WGS) entry which is preliminary data.</text>
</comment>
<gene>
    <name evidence="2" type="ORF">CC1G_05602</name>
</gene>
<dbReference type="InParanoid" id="A8P1K9"/>
<dbReference type="eggNOG" id="ENOG502SKHB">
    <property type="taxonomic scope" value="Eukaryota"/>
</dbReference>
<feature type="compositionally biased region" description="Acidic residues" evidence="1">
    <location>
        <begin position="1147"/>
        <end position="1172"/>
    </location>
</feature>
<name>A8P1K9_COPC7</name>
<dbReference type="KEGG" id="cci:CC1G_05602"/>
<dbReference type="HOGENOM" id="CLU_002498_0_1_1"/>
<dbReference type="RefSeq" id="XP_001838121.2">
    <property type="nucleotide sequence ID" value="XM_001838069.2"/>
</dbReference>
<feature type="compositionally biased region" description="Acidic residues" evidence="1">
    <location>
        <begin position="1216"/>
        <end position="1226"/>
    </location>
</feature>
<dbReference type="STRING" id="240176.A8P1K9"/>
<protein>
    <submittedName>
        <fullName evidence="2">Uncharacterized protein</fullName>
    </submittedName>
</protein>
<dbReference type="OMA" id="AHASHHI"/>